<proteinExistence type="predicted"/>
<name>A0A930BYW8_9RHOO</name>
<comment type="caution">
    <text evidence="2">The sequence shown here is derived from an EMBL/GenBank/DDBJ whole genome shotgun (WGS) entry which is preliminary data.</text>
</comment>
<accession>A0A930BYW8</accession>
<organism evidence="2 3">
    <name type="scientific">Dechloromonas agitata</name>
    <dbReference type="NCBI Taxonomy" id="73030"/>
    <lineage>
        <taxon>Bacteria</taxon>
        <taxon>Pseudomonadati</taxon>
        <taxon>Pseudomonadota</taxon>
        <taxon>Betaproteobacteria</taxon>
        <taxon>Rhodocyclales</taxon>
        <taxon>Azonexaceae</taxon>
        <taxon>Dechloromonas</taxon>
    </lineage>
</organism>
<evidence type="ECO:0000313" key="3">
    <source>
        <dbReference type="Proteomes" id="UP000718593"/>
    </source>
</evidence>
<evidence type="ECO:0000313" key="2">
    <source>
        <dbReference type="EMBL" id="MBF1166270.1"/>
    </source>
</evidence>
<reference evidence="2" key="1">
    <citation type="submission" date="2020-04" db="EMBL/GenBank/DDBJ databases">
        <title>Deep metagenomics examines the oral microbiome during advanced dental caries in children, revealing novel taxa and co-occurrences with host molecules.</title>
        <authorList>
            <person name="Baker J.L."/>
            <person name="Morton J.T."/>
            <person name="Dinis M."/>
            <person name="Alvarez R."/>
            <person name="Tran N.C."/>
            <person name="Knight R."/>
            <person name="Edlund A."/>
        </authorList>
    </citation>
    <scope>NUCLEOTIDE SEQUENCE</scope>
    <source>
        <strain evidence="2">JCVI_32_bin.24</strain>
    </source>
</reference>
<sequence length="58" mass="6040">MAVGQGRLAADALSPGTDWPPLHDSYGQVMKRLYEPLGPADGSCCAHAAGDEEPDASR</sequence>
<protein>
    <submittedName>
        <fullName evidence="2">Uncharacterized protein</fullName>
    </submittedName>
</protein>
<dbReference type="Proteomes" id="UP000718593">
    <property type="component" value="Unassembled WGS sequence"/>
</dbReference>
<feature type="region of interest" description="Disordered" evidence="1">
    <location>
        <begin position="1"/>
        <end position="22"/>
    </location>
</feature>
<dbReference type="EMBL" id="JABZMI010000402">
    <property type="protein sequence ID" value="MBF1166270.1"/>
    <property type="molecule type" value="Genomic_DNA"/>
</dbReference>
<dbReference type="AlphaFoldDB" id="A0A930BYW8"/>
<gene>
    <name evidence="2" type="ORF">HXL68_14675</name>
</gene>
<evidence type="ECO:0000256" key="1">
    <source>
        <dbReference type="SAM" id="MobiDB-lite"/>
    </source>
</evidence>